<gene>
    <name evidence="3" type="ORF">PPERSA_07318</name>
</gene>
<feature type="region of interest" description="Disordered" evidence="2">
    <location>
        <begin position="158"/>
        <end position="185"/>
    </location>
</feature>
<keyword evidence="4" id="KW-1185">Reference proteome</keyword>
<feature type="compositionally biased region" description="Polar residues" evidence="2">
    <location>
        <begin position="174"/>
        <end position="184"/>
    </location>
</feature>
<name>A0A0V0R6Y2_PSEPJ</name>
<dbReference type="AlphaFoldDB" id="A0A0V0R6Y2"/>
<keyword evidence="1" id="KW-0175">Coiled coil</keyword>
<protein>
    <submittedName>
        <fullName evidence="3">Uncharacterized protein</fullName>
    </submittedName>
</protein>
<dbReference type="EMBL" id="LDAU01000034">
    <property type="protein sequence ID" value="KRX10233.1"/>
    <property type="molecule type" value="Genomic_DNA"/>
</dbReference>
<sequence>MPPQVKQDGVAGTRPFKNFVLNHKQRYHYEGNFNFDSANVSQILGKPWVSSAPITVKKGLNLVEDDGQENLDQTQKITQLINSKPDLNLEQPKDKLGQTQYSRQNLVAQKVLEMARKKQQREKARYEEEMSQKQTQYNTKNTFFRSTDSRFDLTANYDHPQKTHSKKGEPLSKYNKNGRPTTNFIKGHTNWKITYPNLDEEDQNQEEQLQREFYEQTMADKKQSKFHPQNRKVQKNIFSKTEQNFNTQRNQINPFRMTTYDTTYGTPFKKYHYDEEEDSELENQYNSQKQEDFVSTNYQRLSKTAYGSRGNKTNYFQQKFDKIDKDQQKIKGLISYKGVVPKNMNMQFKWNHHIYERQNFMRKAPIWSNTNNNQQVITQDTPKDYRIKGYMSNAKLRKTIRTKDYI</sequence>
<comment type="caution">
    <text evidence="3">The sequence shown here is derived from an EMBL/GenBank/DDBJ whole genome shotgun (WGS) entry which is preliminary data.</text>
</comment>
<feature type="coiled-coil region" evidence="1">
    <location>
        <begin position="109"/>
        <end position="136"/>
    </location>
</feature>
<dbReference type="InParanoid" id="A0A0V0R6Y2"/>
<evidence type="ECO:0000313" key="4">
    <source>
        <dbReference type="Proteomes" id="UP000054937"/>
    </source>
</evidence>
<accession>A0A0V0R6Y2</accession>
<organism evidence="3 4">
    <name type="scientific">Pseudocohnilembus persalinus</name>
    <name type="common">Ciliate</name>
    <dbReference type="NCBI Taxonomy" id="266149"/>
    <lineage>
        <taxon>Eukaryota</taxon>
        <taxon>Sar</taxon>
        <taxon>Alveolata</taxon>
        <taxon>Ciliophora</taxon>
        <taxon>Intramacronucleata</taxon>
        <taxon>Oligohymenophorea</taxon>
        <taxon>Scuticociliatia</taxon>
        <taxon>Philasterida</taxon>
        <taxon>Pseudocohnilembidae</taxon>
        <taxon>Pseudocohnilembus</taxon>
    </lineage>
</organism>
<evidence type="ECO:0000256" key="2">
    <source>
        <dbReference type="SAM" id="MobiDB-lite"/>
    </source>
</evidence>
<reference evidence="3 4" key="1">
    <citation type="journal article" date="2015" name="Sci. Rep.">
        <title>Genome of the facultative scuticociliatosis pathogen Pseudocohnilembus persalinus provides insight into its virulence through horizontal gene transfer.</title>
        <authorList>
            <person name="Xiong J."/>
            <person name="Wang G."/>
            <person name="Cheng J."/>
            <person name="Tian M."/>
            <person name="Pan X."/>
            <person name="Warren A."/>
            <person name="Jiang C."/>
            <person name="Yuan D."/>
            <person name="Miao W."/>
        </authorList>
    </citation>
    <scope>NUCLEOTIDE SEQUENCE [LARGE SCALE GENOMIC DNA]</scope>
    <source>
        <strain evidence="3">36N120E</strain>
    </source>
</reference>
<evidence type="ECO:0000256" key="1">
    <source>
        <dbReference type="SAM" id="Coils"/>
    </source>
</evidence>
<dbReference type="Proteomes" id="UP000054937">
    <property type="component" value="Unassembled WGS sequence"/>
</dbReference>
<proteinExistence type="predicted"/>
<evidence type="ECO:0000313" key="3">
    <source>
        <dbReference type="EMBL" id="KRX10233.1"/>
    </source>
</evidence>